<keyword evidence="1" id="KW-0472">Membrane</keyword>
<evidence type="ECO:0000256" key="1">
    <source>
        <dbReference type="SAM" id="Phobius"/>
    </source>
</evidence>
<name>D2R3G5_PIRSD</name>
<keyword evidence="3" id="KW-1185">Reference proteome</keyword>
<organism evidence="2 3">
    <name type="scientific">Pirellula staleyi (strain ATCC 27377 / DSM 6068 / ICPB 4128)</name>
    <name type="common">Pirella staleyi</name>
    <dbReference type="NCBI Taxonomy" id="530564"/>
    <lineage>
        <taxon>Bacteria</taxon>
        <taxon>Pseudomonadati</taxon>
        <taxon>Planctomycetota</taxon>
        <taxon>Planctomycetia</taxon>
        <taxon>Pirellulales</taxon>
        <taxon>Pirellulaceae</taxon>
        <taxon>Pirellula</taxon>
    </lineage>
</organism>
<feature type="transmembrane region" description="Helical" evidence="1">
    <location>
        <begin position="43"/>
        <end position="62"/>
    </location>
</feature>
<dbReference type="Proteomes" id="UP000001887">
    <property type="component" value="Chromosome"/>
</dbReference>
<dbReference type="AlphaFoldDB" id="D2R3G5"/>
<evidence type="ECO:0000313" key="3">
    <source>
        <dbReference type="Proteomes" id="UP000001887"/>
    </source>
</evidence>
<proteinExistence type="predicted"/>
<dbReference type="OrthoDB" id="290421at2"/>
<dbReference type="STRING" id="530564.Psta_0509"/>
<keyword evidence="1" id="KW-0812">Transmembrane</keyword>
<gene>
    <name evidence="2" type="ordered locus">Psta_0509</name>
</gene>
<keyword evidence="1" id="KW-1133">Transmembrane helix</keyword>
<accession>D2R3G5</accession>
<sequence>MTSDQPTKVQPDMEVHSEIVAEAVPAANQPQSTTLRGLVDNRWVVLGTLFGVTAALGLPLLWASRAFSTTSKIVWSVIVLLYTILILWLFWLVVVWSYTRIVDAL</sequence>
<dbReference type="HOGENOM" id="CLU_2234012_0_0_0"/>
<reference evidence="2 3" key="1">
    <citation type="journal article" date="2009" name="Stand. Genomic Sci.">
        <title>Complete genome sequence of Pirellula staleyi type strain (ATCC 27377).</title>
        <authorList>
            <person name="Clum A."/>
            <person name="Tindall B.J."/>
            <person name="Sikorski J."/>
            <person name="Ivanova N."/>
            <person name="Mavrommatis K."/>
            <person name="Lucas S."/>
            <person name="Glavina del Rio T."/>
            <person name="Nolan M."/>
            <person name="Chen F."/>
            <person name="Tice H."/>
            <person name="Pitluck S."/>
            <person name="Cheng J.F."/>
            <person name="Chertkov O."/>
            <person name="Brettin T."/>
            <person name="Han C."/>
            <person name="Detter J.C."/>
            <person name="Kuske C."/>
            <person name="Bruce D."/>
            <person name="Goodwin L."/>
            <person name="Ovchinikova G."/>
            <person name="Pati A."/>
            <person name="Mikhailova N."/>
            <person name="Chen A."/>
            <person name="Palaniappan K."/>
            <person name="Land M."/>
            <person name="Hauser L."/>
            <person name="Chang Y.J."/>
            <person name="Jeffries C.D."/>
            <person name="Chain P."/>
            <person name="Rohde M."/>
            <person name="Goker M."/>
            <person name="Bristow J."/>
            <person name="Eisen J.A."/>
            <person name="Markowitz V."/>
            <person name="Hugenholtz P."/>
            <person name="Kyrpides N.C."/>
            <person name="Klenk H.P."/>
            <person name="Lapidus A."/>
        </authorList>
    </citation>
    <scope>NUCLEOTIDE SEQUENCE [LARGE SCALE GENOMIC DNA]</scope>
    <source>
        <strain evidence="3">ATCC 27377 / DSM 6068 / ICPB 4128</strain>
    </source>
</reference>
<dbReference type="EMBL" id="CP001848">
    <property type="protein sequence ID" value="ADB15196.1"/>
    <property type="molecule type" value="Genomic_DNA"/>
</dbReference>
<protein>
    <submittedName>
        <fullName evidence="2">Uncharacterized protein</fullName>
    </submittedName>
</protein>
<feature type="transmembrane region" description="Helical" evidence="1">
    <location>
        <begin position="74"/>
        <end position="98"/>
    </location>
</feature>
<evidence type="ECO:0000313" key="2">
    <source>
        <dbReference type="EMBL" id="ADB15196.1"/>
    </source>
</evidence>
<dbReference type="KEGG" id="psl:Psta_0509"/>